<evidence type="ECO:0000256" key="1">
    <source>
        <dbReference type="SAM" id="SignalP"/>
    </source>
</evidence>
<feature type="chain" id="PRO_5035768239" description="Immunoglobulin subtype domain-containing protein" evidence="1">
    <location>
        <begin position="20"/>
        <end position="216"/>
    </location>
</feature>
<dbReference type="EMBL" id="CAJPWZ010001334">
    <property type="protein sequence ID" value="CAG2213133.1"/>
    <property type="molecule type" value="Genomic_DNA"/>
</dbReference>
<evidence type="ECO:0000313" key="3">
    <source>
        <dbReference type="Proteomes" id="UP000683360"/>
    </source>
</evidence>
<name>A0A8S3RXS5_MYTED</name>
<evidence type="ECO:0000313" key="2">
    <source>
        <dbReference type="EMBL" id="CAG2213133.1"/>
    </source>
</evidence>
<reference evidence="2" key="1">
    <citation type="submission" date="2021-03" db="EMBL/GenBank/DDBJ databases">
        <authorList>
            <person name="Bekaert M."/>
        </authorList>
    </citation>
    <scope>NUCLEOTIDE SEQUENCE</scope>
</reference>
<dbReference type="Proteomes" id="UP000683360">
    <property type="component" value="Unassembled WGS sequence"/>
</dbReference>
<keyword evidence="3" id="KW-1185">Reference proteome</keyword>
<accession>A0A8S3RXS5</accession>
<protein>
    <recommendedName>
        <fullName evidence="4">Immunoglobulin subtype domain-containing protein</fullName>
    </recommendedName>
</protein>
<keyword evidence="1" id="KW-0732">Signal</keyword>
<proteinExistence type="predicted"/>
<gene>
    <name evidence="2" type="ORF">MEDL_27068</name>
</gene>
<dbReference type="AlphaFoldDB" id="A0A8S3RXS5"/>
<organism evidence="2 3">
    <name type="scientific">Mytilus edulis</name>
    <name type="common">Blue mussel</name>
    <dbReference type="NCBI Taxonomy" id="6550"/>
    <lineage>
        <taxon>Eukaryota</taxon>
        <taxon>Metazoa</taxon>
        <taxon>Spiralia</taxon>
        <taxon>Lophotrochozoa</taxon>
        <taxon>Mollusca</taxon>
        <taxon>Bivalvia</taxon>
        <taxon>Autobranchia</taxon>
        <taxon>Pteriomorphia</taxon>
        <taxon>Mytilida</taxon>
        <taxon>Mytiloidea</taxon>
        <taxon>Mytilidae</taxon>
        <taxon>Mytilinae</taxon>
        <taxon>Mytilus</taxon>
    </lineage>
</organism>
<comment type="caution">
    <text evidence="2">The sequence shown here is derived from an EMBL/GenBank/DDBJ whole genome shotgun (WGS) entry which is preliminary data.</text>
</comment>
<feature type="signal peptide" evidence="1">
    <location>
        <begin position="1"/>
        <end position="19"/>
    </location>
</feature>
<evidence type="ECO:0008006" key="4">
    <source>
        <dbReference type="Google" id="ProtNLM"/>
    </source>
</evidence>
<sequence length="216" mass="24328">MYIFFLILVVQVIAPPTQLREQCTQVGESVLSCRYTGVHDYTYKQESRLEITTIIMDRLFKPSTLRVENVNVRIGDGDMEWCCSNIRGAITVYVAGEQCPTSTSMIQPTTTLKSTMAASTTMDAMETKFILAVVMIVVGIIEIIRKFRQRLQNLLDRLGNPPAAQDNQQQAAQNQPIAPLLAQNQQILPQNLPAVNVMPVLRRSQRQIKPVIRLNL</sequence>